<protein>
    <submittedName>
        <fullName evidence="3">Uncharacterized protein</fullName>
    </submittedName>
</protein>
<dbReference type="EMBL" id="KL363267">
    <property type="protein sequence ID" value="KFD49599.1"/>
    <property type="molecule type" value="Genomic_DNA"/>
</dbReference>
<dbReference type="EMBL" id="KL367490">
    <property type="protein sequence ID" value="KFD70162.1"/>
    <property type="molecule type" value="Genomic_DNA"/>
</dbReference>
<reference evidence="3 4" key="1">
    <citation type="journal article" date="2014" name="Nat. Genet.">
        <title>Genome and transcriptome of the porcine whipworm Trichuris suis.</title>
        <authorList>
            <person name="Jex A.R."/>
            <person name="Nejsum P."/>
            <person name="Schwarz E.M."/>
            <person name="Hu L."/>
            <person name="Young N.D."/>
            <person name="Hall R.S."/>
            <person name="Korhonen P.K."/>
            <person name="Liao S."/>
            <person name="Thamsborg S."/>
            <person name="Xia J."/>
            <person name="Xu P."/>
            <person name="Wang S."/>
            <person name="Scheerlinck J.P."/>
            <person name="Hofmann A."/>
            <person name="Sternberg P.W."/>
            <person name="Wang J."/>
            <person name="Gasser R.B."/>
        </authorList>
    </citation>
    <scope>NUCLEOTIDE SEQUENCE [LARGE SCALE GENOMIC DNA]</scope>
    <source>
        <strain evidence="3">DCEP-RM93F</strain>
        <strain evidence="2">DCEP-RM93M</strain>
    </source>
</reference>
<accession>A0A085NL16</accession>
<sequence>MNAITHFWTILLVLCLNKNEALPAEHRFVLPTFLGPPSFEPMFSFDKTDHHMVSMSSNMNFAGIGREPINVATKIRRHNPNAFGFYLTRDPNQ</sequence>
<dbReference type="AlphaFoldDB" id="A0A085NL16"/>
<evidence type="ECO:0000256" key="1">
    <source>
        <dbReference type="SAM" id="SignalP"/>
    </source>
</evidence>
<feature type="chain" id="PRO_5010405409" evidence="1">
    <location>
        <begin position="22"/>
        <end position="93"/>
    </location>
</feature>
<name>A0A085NL16_9BILA</name>
<gene>
    <name evidence="2" type="ORF">M513_09542</name>
    <name evidence="3" type="ORF">M514_09542</name>
</gene>
<evidence type="ECO:0000313" key="2">
    <source>
        <dbReference type="EMBL" id="KFD49599.1"/>
    </source>
</evidence>
<dbReference type="Proteomes" id="UP000030764">
    <property type="component" value="Unassembled WGS sequence"/>
</dbReference>
<evidence type="ECO:0000313" key="4">
    <source>
        <dbReference type="Proteomes" id="UP000030764"/>
    </source>
</evidence>
<evidence type="ECO:0000313" key="3">
    <source>
        <dbReference type="EMBL" id="KFD70162.1"/>
    </source>
</evidence>
<feature type="signal peptide" evidence="1">
    <location>
        <begin position="1"/>
        <end position="21"/>
    </location>
</feature>
<dbReference type="Proteomes" id="UP000030758">
    <property type="component" value="Unassembled WGS sequence"/>
</dbReference>
<keyword evidence="4" id="KW-1185">Reference proteome</keyword>
<dbReference type="OrthoDB" id="5920876at2759"/>
<organism evidence="3">
    <name type="scientific">Trichuris suis</name>
    <name type="common">pig whipworm</name>
    <dbReference type="NCBI Taxonomy" id="68888"/>
    <lineage>
        <taxon>Eukaryota</taxon>
        <taxon>Metazoa</taxon>
        <taxon>Ecdysozoa</taxon>
        <taxon>Nematoda</taxon>
        <taxon>Enoplea</taxon>
        <taxon>Dorylaimia</taxon>
        <taxon>Trichinellida</taxon>
        <taxon>Trichuridae</taxon>
        <taxon>Trichuris</taxon>
    </lineage>
</organism>
<keyword evidence="1" id="KW-0732">Signal</keyword>
<proteinExistence type="predicted"/>